<dbReference type="OrthoDB" id="6112280at2759"/>
<comment type="caution">
    <text evidence="1">The sequence shown here is derived from an EMBL/GenBank/DDBJ whole genome shotgun (WGS) entry which is preliminary data.</text>
</comment>
<sequence>EIKMKVIPEPTNRFDKHACIVAMPPLEEIPGNLHAKITRPKTNQLVRDIAGKTVGRVPANLCRLFAEILDIGMTESITCTYETEIQVNGNTSFSRGAAAGGRDIEGGGPELKCSYEFLLKTPVNLRRFDELVKKNLGPNPTFEFQL</sequence>
<protein>
    <submittedName>
        <fullName evidence="1">Uncharacterized protein</fullName>
    </submittedName>
</protein>
<evidence type="ECO:0000313" key="2">
    <source>
        <dbReference type="Proteomes" id="UP000749559"/>
    </source>
</evidence>
<keyword evidence="2" id="KW-1185">Reference proteome</keyword>
<feature type="non-terminal residue" evidence="1">
    <location>
        <position position="146"/>
    </location>
</feature>
<reference evidence="1" key="1">
    <citation type="submission" date="2022-03" db="EMBL/GenBank/DDBJ databases">
        <authorList>
            <person name="Martin C."/>
        </authorList>
    </citation>
    <scope>NUCLEOTIDE SEQUENCE</scope>
</reference>
<evidence type="ECO:0000313" key="1">
    <source>
        <dbReference type="EMBL" id="CAH1778670.1"/>
    </source>
</evidence>
<name>A0A8J1YAY2_OWEFU</name>
<dbReference type="AlphaFoldDB" id="A0A8J1YAY2"/>
<dbReference type="Proteomes" id="UP000749559">
    <property type="component" value="Unassembled WGS sequence"/>
</dbReference>
<gene>
    <name evidence="1" type="ORF">OFUS_LOCUS5559</name>
</gene>
<dbReference type="EMBL" id="CAIIXF020000003">
    <property type="protein sequence ID" value="CAH1778670.1"/>
    <property type="molecule type" value="Genomic_DNA"/>
</dbReference>
<accession>A0A8J1YAY2</accession>
<organism evidence="1 2">
    <name type="scientific">Owenia fusiformis</name>
    <name type="common">Polychaete worm</name>
    <dbReference type="NCBI Taxonomy" id="6347"/>
    <lineage>
        <taxon>Eukaryota</taxon>
        <taxon>Metazoa</taxon>
        <taxon>Spiralia</taxon>
        <taxon>Lophotrochozoa</taxon>
        <taxon>Annelida</taxon>
        <taxon>Polychaeta</taxon>
        <taxon>Sedentaria</taxon>
        <taxon>Canalipalpata</taxon>
        <taxon>Sabellida</taxon>
        <taxon>Oweniida</taxon>
        <taxon>Oweniidae</taxon>
        <taxon>Owenia</taxon>
    </lineage>
</organism>
<proteinExistence type="predicted"/>